<proteinExistence type="predicted"/>
<dbReference type="InterPro" id="IPR032675">
    <property type="entry name" value="LRR_dom_sf"/>
</dbReference>
<dbReference type="EMBL" id="JALJOQ010000057">
    <property type="protein sequence ID" value="KAK9803692.1"/>
    <property type="molecule type" value="Genomic_DNA"/>
</dbReference>
<reference evidence="2 3" key="1">
    <citation type="journal article" date="2024" name="Nat. Commun.">
        <title>Phylogenomics reveals the evolutionary origins of lichenization in chlorophyte algae.</title>
        <authorList>
            <person name="Puginier C."/>
            <person name="Libourel C."/>
            <person name="Otte J."/>
            <person name="Skaloud P."/>
            <person name="Haon M."/>
            <person name="Grisel S."/>
            <person name="Petersen M."/>
            <person name="Berrin J.G."/>
            <person name="Delaux P.M."/>
            <person name="Dal Grande F."/>
            <person name="Keller J."/>
        </authorList>
    </citation>
    <scope>NUCLEOTIDE SEQUENCE [LARGE SCALE GENOMIC DNA]</scope>
    <source>
        <strain evidence="2 3">SAG 2036</strain>
    </source>
</reference>
<comment type="subcellular location">
    <subcellularLocation>
        <location evidence="1">Cytoplasm</location>
        <location evidence="1">Cytoskeleton</location>
        <location evidence="1">Cilium axoneme</location>
    </subcellularLocation>
</comment>
<gene>
    <name evidence="2" type="ORF">WJX73_000808</name>
</gene>
<dbReference type="AlphaFoldDB" id="A0AAW1P3Z8"/>
<dbReference type="GO" id="GO:0005930">
    <property type="term" value="C:axoneme"/>
    <property type="evidence" value="ECO:0007669"/>
    <property type="project" value="UniProtKB-SubCell"/>
</dbReference>
<evidence type="ECO:0000256" key="1">
    <source>
        <dbReference type="ARBA" id="ARBA00004430"/>
    </source>
</evidence>
<dbReference type="SUPFAM" id="SSF52058">
    <property type="entry name" value="L domain-like"/>
    <property type="match status" value="1"/>
</dbReference>
<accession>A0AAW1P3Z8</accession>
<keyword evidence="3" id="KW-1185">Reference proteome</keyword>
<protein>
    <submittedName>
        <fullName evidence="2">Uncharacterized protein</fullName>
    </submittedName>
</protein>
<name>A0AAW1P3Z8_9CHLO</name>
<evidence type="ECO:0000313" key="3">
    <source>
        <dbReference type="Proteomes" id="UP001465755"/>
    </source>
</evidence>
<comment type="caution">
    <text evidence="2">The sequence shown here is derived from an EMBL/GenBank/DDBJ whole genome shotgun (WGS) entry which is preliminary data.</text>
</comment>
<organism evidence="2 3">
    <name type="scientific">Symbiochloris irregularis</name>
    <dbReference type="NCBI Taxonomy" id="706552"/>
    <lineage>
        <taxon>Eukaryota</taxon>
        <taxon>Viridiplantae</taxon>
        <taxon>Chlorophyta</taxon>
        <taxon>core chlorophytes</taxon>
        <taxon>Trebouxiophyceae</taxon>
        <taxon>Trebouxiales</taxon>
        <taxon>Trebouxiaceae</taxon>
        <taxon>Symbiochloris</taxon>
    </lineage>
</organism>
<evidence type="ECO:0000313" key="2">
    <source>
        <dbReference type="EMBL" id="KAK9803692.1"/>
    </source>
</evidence>
<dbReference type="Proteomes" id="UP001465755">
    <property type="component" value="Unassembled WGS sequence"/>
</dbReference>
<dbReference type="Gene3D" id="3.80.10.10">
    <property type="entry name" value="Ribonuclease Inhibitor"/>
    <property type="match status" value="1"/>
</dbReference>
<sequence>MQLSSCPTLDPRHLSGLSSMKWLRLTSMRLGDFNVPSSWGKLELLDLVGNRLLRLPGNLSVLTSLQDLNVSKQRTDADFQLEEGSLSFVTQLRNLRRVQLHRIDGRPWNSVSIFVLMQAQMLINNTPGCQVSLLD</sequence>